<protein>
    <submittedName>
        <fullName evidence="2">Uncharacterized protein</fullName>
    </submittedName>
</protein>
<dbReference type="AlphaFoldDB" id="A0A4Z2GR40"/>
<gene>
    <name evidence="2" type="ORF">EYF80_033927</name>
</gene>
<name>A0A4Z2GR40_9TELE</name>
<sequence>MQSVAGGLRTPDGGPSGAPRPPATRGAEGDVWQLLPGVQEQFGVDRVLVDPTRLRAQGRFWLHWQLQLTEAVYLYVLLLWELSVFRSLLVELLRGEDGVG</sequence>
<dbReference type="EMBL" id="SRLO01000444">
    <property type="protein sequence ID" value="TNN55849.1"/>
    <property type="molecule type" value="Genomic_DNA"/>
</dbReference>
<accession>A0A4Z2GR40</accession>
<organism evidence="2 3">
    <name type="scientific">Liparis tanakae</name>
    <name type="common">Tanaka's snailfish</name>
    <dbReference type="NCBI Taxonomy" id="230148"/>
    <lineage>
        <taxon>Eukaryota</taxon>
        <taxon>Metazoa</taxon>
        <taxon>Chordata</taxon>
        <taxon>Craniata</taxon>
        <taxon>Vertebrata</taxon>
        <taxon>Euteleostomi</taxon>
        <taxon>Actinopterygii</taxon>
        <taxon>Neopterygii</taxon>
        <taxon>Teleostei</taxon>
        <taxon>Neoteleostei</taxon>
        <taxon>Acanthomorphata</taxon>
        <taxon>Eupercaria</taxon>
        <taxon>Perciformes</taxon>
        <taxon>Cottioidei</taxon>
        <taxon>Cottales</taxon>
        <taxon>Liparidae</taxon>
        <taxon>Liparis</taxon>
    </lineage>
</organism>
<reference evidence="2 3" key="1">
    <citation type="submission" date="2019-03" db="EMBL/GenBank/DDBJ databases">
        <title>First draft genome of Liparis tanakae, snailfish: a comprehensive survey of snailfish specific genes.</title>
        <authorList>
            <person name="Kim W."/>
            <person name="Song I."/>
            <person name="Jeong J.-H."/>
            <person name="Kim D."/>
            <person name="Kim S."/>
            <person name="Ryu S."/>
            <person name="Song J.Y."/>
            <person name="Lee S.K."/>
        </authorList>
    </citation>
    <scope>NUCLEOTIDE SEQUENCE [LARGE SCALE GENOMIC DNA]</scope>
    <source>
        <tissue evidence="2">Muscle</tissue>
    </source>
</reference>
<dbReference type="Proteomes" id="UP000314294">
    <property type="component" value="Unassembled WGS sequence"/>
</dbReference>
<evidence type="ECO:0000313" key="2">
    <source>
        <dbReference type="EMBL" id="TNN55849.1"/>
    </source>
</evidence>
<keyword evidence="3" id="KW-1185">Reference proteome</keyword>
<evidence type="ECO:0000313" key="3">
    <source>
        <dbReference type="Proteomes" id="UP000314294"/>
    </source>
</evidence>
<feature type="region of interest" description="Disordered" evidence="1">
    <location>
        <begin position="1"/>
        <end position="28"/>
    </location>
</feature>
<comment type="caution">
    <text evidence="2">The sequence shown here is derived from an EMBL/GenBank/DDBJ whole genome shotgun (WGS) entry which is preliminary data.</text>
</comment>
<evidence type="ECO:0000256" key="1">
    <source>
        <dbReference type="SAM" id="MobiDB-lite"/>
    </source>
</evidence>
<proteinExistence type="predicted"/>